<reference evidence="2 3" key="1">
    <citation type="submission" date="2019-08" db="EMBL/GenBank/DDBJ databases">
        <title>Archangium and Cystobacter genomes.</title>
        <authorList>
            <person name="Chen I.-C.K."/>
            <person name="Wielgoss S."/>
        </authorList>
    </citation>
    <scope>NUCLEOTIDE SEQUENCE [LARGE SCALE GENOMIC DNA]</scope>
    <source>
        <strain evidence="2 3">Cbm 6</strain>
    </source>
</reference>
<feature type="region of interest" description="Disordered" evidence="1">
    <location>
        <begin position="1"/>
        <end position="70"/>
    </location>
</feature>
<organism evidence="2 3">
    <name type="scientific">Archangium minus</name>
    <dbReference type="NCBI Taxonomy" id="83450"/>
    <lineage>
        <taxon>Bacteria</taxon>
        <taxon>Pseudomonadati</taxon>
        <taxon>Myxococcota</taxon>
        <taxon>Myxococcia</taxon>
        <taxon>Myxococcales</taxon>
        <taxon>Cystobacterineae</taxon>
        <taxon>Archangiaceae</taxon>
        <taxon>Archangium</taxon>
    </lineage>
</organism>
<proteinExistence type="predicted"/>
<evidence type="ECO:0008006" key="4">
    <source>
        <dbReference type="Google" id="ProtNLM"/>
    </source>
</evidence>
<sequence length="70" mass="7560">MADPRNESGSRGQGPAPSSDEKREGASESTSEQRSGLPEHRDMSVRRDLGEGDKDNLTERLGTPTESSTE</sequence>
<dbReference type="EMBL" id="CP043494">
    <property type="protein sequence ID" value="WNG42983.1"/>
    <property type="molecule type" value="Genomic_DNA"/>
</dbReference>
<keyword evidence="3" id="KW-1185">Reference proteome</keyword>
<name>A0ABY9WGY4_9BACT</name>
<dbReference type="RefSeq" id="WP_395813292.1">
    <property type="nucleotide sequence ID" value="NZ_CP043494.1"/>
</dbReference>
<dbReference type="Proteomes" id="UP001611383">
    <property type="component" value="Chromosome"/>
</dbReference>
<evidence type="ECO:0000313" key="2">
    <source>
        <dbReference type="EMBL" id="WNG42983.1"/>
    </source>
</evidence>
<feature type="compositionally biased region" description="Basic and acidic residues" evidence="1">
    <location>
        <begin position="37"/>
        <end position="58"/>
    </location>
</feature>
<gene>
    <name evidence="2" type="ORF">F0U60_01900</name>
</gene>
<accession>A0ABY9WGY4</accession>
<evidence type="ECO:0000256" key="1">
    <source>
        <dbReference type="SAM" id="MobiDB-lite"/>
    </source>
</evidence>
<protein>
    <recommendedName>
        <fullName evidence="4">Lipoprotein</fullName>
    </recommendedName>
</protein>
<evidence type="ECO:0000313" key="3">
    <source>
        <dbReference type="Proteomes" id="UP001611383"/>
    </source>
</evidence>